<dbReference type="AlphaFoldDB" id="A0A1L9VUJ2"/>
<proteinExistence type="predicted"/>
<sequence>MSNAIQIRRFADLDMYNLDILRIVSQSSYGTSLLQLLPIDCWMNVSDYLSHEDFASVALVSKDFHASTTPFMYRTVSWNWNTVLMQNILRLLRSIFKRPDITPSIHHVRVLSSTDRM</sequence>
<evidence type="ECO:0000259" key="1">
    <source>
        <dbReference type="Pfam" id="PF00646"/>
    </source>
</evidence>
<dbReference type="GeneID" id="34460394"/>
<feature type="domain" description="F-box" evidence="1">
    <location>
        <begin position="35"/>
        <end position="65"/>
    </location>
</feature>
<dbReference type="RefSeq" id="XP_022404257.1">
    <property type="nucleotide sequence ID" value="XM_022544133.1"/>
</dbReference>
<dbReference type="InterPro" id="IPR001810">
    <property type="entry name" value="F-box_dom"/>
</dbReference>
<evidence type="ECO:0000313" key="3">
    <source>
        <dbReference type="Proteomes" id="UP000184300"/>
    </source>
</evidence>
<organism evidence="2 3">
    <name type="scientific">Aspergillus glaucus CBS 516.65</name>
    <dbReference type="NCBI Taxonomy" id="1160497"/>
    <lineage>
        <taxon>Eukaryota</taxon>
        <taxon>Fungi</taxon>
        <taxon>Dikarya</taxon>
        <taxon>Ascomycota</taxon>
        <taxon>Pezizomycotina</taxon>
        <taxon>Eurotiomycetes</taxon>
        <taxon>Eurotiomycetidae</taxon>
        <taxon>Eurotiales</taxon>
        <taxon>Aspergillaceae</taxon>
        <taxon>Aspergillus</taxon>
        <taxon>Aspergillus subgen. Aspergillus</taxon>
    </lineage>
</organism>
<name>A0A1L9VUJ2_ASPGL</name>
<evidence type="ECO:0000313" key="2">
    <source>
        <dbReference type="EMBL" id="OJJ87574.1"/>
    </source>
</evidence>
<dbReference type="Pfam" id="PF00646">
    <property type="entry name" value="F-box"/>
    <property type="match status" value="1"/>
</dbReference>
<dbReference type="EMBL" id="KV878890">
    <property type="protein sequence ID" value="OJJ87574.1"/>
    <property type="molecule type" value="Genomic_DNA"/>
</dbReference>
<protein>
    <recommendedName>
        <fullName evidence="1">F-box domain-containing protein</fullName>
    </recommendedName>
</protein>
<dbReference type="OrthoDB" id="4191831at2759"/>
<keyword evidence="3" id="KW-1185">Reference proteome</keyword>
<dbReference type="SUPFAM" id="SSF81383">
    <property type="entry name" value="F-box domain"/>
    <property type="match status" value="1"/>
</dbReference>
<dbReference type="InterPro" id="IPR036047">
    <property type="entry name" value="F-box-like_dom_sf"/>
</dbReference>
<dbReference type="VEuPathDB" id="FungiDB:ASPGLDRAFT_32071"/>
<reference evidence="3" key="1">
    <citation type="journal article" date="2017" name="Genome Biol.">
        <title>Comparative genomics reveals high biological diversity and specific adaptations in the industrially and medically important fungal genus Aspergillus.</title>
        <authorList>
            <person name="de Vries R.P."/>
            <person name="Riley R."/>
            <person name="Wiebenga A."/>
            <person name="Aguilar-Osorio G."/>
            <person name="Amillis S."/>
            <person name="Uchima C.A."/>
            <person name="Anderluh G."/>
            <person name="Asadollahi M."/>
            <person name="Askin M."/>
            <person name="Barry K."/>
            <person name="Battaglia E."/>
            <person name="Bayram O."/>
            <person name="Benocci T."/>
            <person name="Braus-Stromeyer S.A."/>
            <person name="Caldana C."/>
            <person name="Canovas D."/>
            <person name="Cerqueira G.C."/>
            <person name="Chen F."/>
            <person name="Chen W."/>
            <person name="Choi C."/>
            <person name="Clum A."/>
            <person name="Dos Santos R.A."/>
            <person name="Damasio A.R."/>
            <person name="Diallinas G."/>
            <person name="Emri T."/>
            <person name="Fekete E."/>
            <person name="Flipphi M."/>
            <person name="Freyberg S."/>
            <person name="Gallo A."/>
            <person name="Gournas C."/>
            <person name="Habgood R."/>
            <person name="Hainaut M."/>
            <person name="Harispe M.L."/>
            <person name="Henrissat B."/>
            <person name="Hilden K.S."/>
            <person name="Hope R."/>
            <person name="Hossain A."/>
            <person name="Karabika E."/>
            <person name="Karaffa L."/>
            <person name="Karanyi Z."/>
            <person name="Krasevec N."/>
            <person name="Kuo A."/>
            <person name="Kusch H."/>
            <person name="LaButti K."/>
            <person name="Lagendijk E.L."/>
            <person name="Lapidus A."/>
            <person name="Levasseur A."/>
            <person name="Lindquist E."/>
            <person name="Lipzen A."/>
            <person name="Logrieco A.F."/>
            <person name="MacCabe A."/>
            <person name="Maekelae M.R."/>
            <person name="Malavazi I."/>
            <person name="Melin P."/>
            <person name="Meyer V."/>
            <person name="Mielnichuk N."/>
            <person name="Miskei M."/>
            <person name="Molnar A.P."/>
            <person name="Mule G."/>
            <person name="Ngan C.Y."/>
            <person name="Orejas M."/>
            <person name="Orosz E."/>
            <person name="Ouedraogo J.P."/>
            <person name="Overkamp K.M."/>
            <person name="Park H.-S."/>
            <person name="Perrone G."/>
            <person name="Piumi F."/>
            <person name="Punt P.J."/>
            <person name="Ram A.F."/>
            <person name="Ramon A."/>
            <person name="Rauscher S."/>
            <person name="Record E."/>
            <person name="Riano-Pachon D.M."/>
            <person name="Robert V."/>
            <person name="Roehrig J."/>
            <person name="Ruller R."/>
            <person name="Salamov A."/>
            <person name="Salih N.S."/>
            <person name="Samson R.A."/>
            <person name="Sandor E."/>
            <person name="Sanguinetti M."/>
            <person name="Schuetze T."/>
            <person name="Sepcic K."/>
            <person name="Shelest E."/>
            <person name="Sherlock G."/>
            <person name="Sophianopoulou V."/>
            <person name="Squina F.M."/>
            <person name="Sun H."/>
            <person name="Susca A."/>
            <person name="Todd R.B."/>
            <person name="Tsang A."/>
            <person name="Unkles S.E."/>
            <person name="van de Wiele N."/>
            <person name="van Rossen-Uffink D."/>
            <person name="Oliveira J.V."/>
            <person name="Vesth T.C."/>
            <person name="Visser J."/>
            <person name="Yu J.-H."/>
            <person name="Zhou M."/>
            <person name="Andersen M.R."/>
            <person name="Archer D.B."/>
            <person name="Baker S.E."/>
            <person name="Benoit I."/>
            <person name="Brakhage A.A."/>
            <person name="Braus G.H."/>
            <person name="Fischer R."/>
            <person name="Frisvad J.C."/>
            <person name="Goldman G.H."/>
            <person name="Houbraken J."/>
            <person name="Oakley B."/>
            <person name="Pocsi I."/>
            <person name="Scazzocchio C."/>
            <person name="Seiboth B."/>
            <person name="vanKuyk P.A."/>
            <person name="Wortman J."/>
            <person name="Dyer P.S."/>
            <person name="Grigoriev I.V."/>
        </authorList>
    </citation>
    <scope>NUCLEOTIDE SEQUENCE [LARGE SCALE GENOMIC DNA]</scope>
    <source>
        <strain evidence="3">CBS 516.65</strain>
    </source>
</reference>
<dbReference type="Proteomes" id="UP000184300">
    <property type="component" value="Unassembled WGS sequence"/>
</dbReference>
<accession>A0A1L9VUJ2</accession>
<gene>
    <name evidence="2" type="ORF">ASPGLDRAFT_32071</name>
</gene>